<gene>
    <name evidence="1" type="ORF">CN311_31620</name>
</gene>
<sequence>MMGLPAIVQQPVSMTEVETKAATEAIFASSNLAICVAPSLGQKRPRHRIRNFQRHAATGKYFNRPPVKGKAGECAGLAHRRNC</sequence>
<proteinExistence type="predicted"/>
<name>A0A2A6F5R5_9HYPH</name>
<organism evidence="1 2">
    <name type="scientific">Mesorhizobium sanjuanii</name>
    <dbReference type="NCBI Taxonomy" id="2037900"/>
    <lineage>
        <taxon>Bacteria</taxon>
        <taxon>Pseudomonadati</taxon>
        <taxon>Pseudomonadota</taxon>
        <taxon>Alphaproteobacteria</taxon>
        <taxon>Hyphomicrobiales</taxon>
        <taxon>Phyllobacteriaceae</taxon>
        <taxon>Mesorhizobium</taxon>
    </lineage>
</organism>
<dbReference type="AlphaFoldDB" id="A0A2A6F5R5"/>
<evidence type="ECO:0000313" key="1">
    <source>
        <dbReference type="EMBL" id="PDQ17142.1"/>
    </source>
</evidence>
<accession>A0A2A6F5R5</accession>
<reference evidence="1 2" key="1">
    <citation type="submission" date="2017-09" db="EMBL/GenBank/DDBJ databases">
        <title>Mesorhizobum sanjuanii sp. nov. isolated from nodules of Lotus tenuis in saline-alkaline lowlands of Flooding Pampa.</title>
        <authorList>
            <person name="Sannazzaro A.I."/>
            <person name="Torres Tejerizo G.A."/>
            <person name="Fontana F."/>
            <person name="Cumpa Velazquez L.M."/>
            <person name="Hansen L."/>
            <person name="Pistorio M."/>
            <person name="Estrella M.J."/>
        </authorList>
    </citation>
    <scope>NUCLEOTIDE SEQUENCE [LARGE SCALE GENOMIC DNA]</scope>
    <source>
        <strain evidence="1 2">BSA136</strain>
    </source>
</reference>
<keyword evidence="2" id="KW-1185">Reference proteome</keyword>
<comment type="caution">
    <text evidence="1">The sequence shown here is derived from an EMBL/GenBank/DDBJ whole genome shotgun (WGS) entry which is preliminary data.</text>
</comment>
<protein>
    <submittedName>
        <fullName evidence="1">Uncharacterized protein</fullName>
    </submittedName>
</protein>
<dbReference type="Proteomes" id="UP000219182">
    <property type="component" value="Unassembled WGS sequence"/>
</dbReference>
<dbReference type="EMBL" id="NWQG01000311">
    <property type="protein sequence ID" value="PDQ17142.1"/>
    <property type="molecule type" value="Genomic_DNA"/>
</dbReference>
<evidence type="ECO:0000313" key="2">
    <source>
        <dbReference type="Proteomes" id="UP000219182"/>
    </source>
</evidence>